<dbReference type="EMBL" id="JAXCLX010000001">
    <property type="protein sequence ID" value="MDY0871671.1"/>
    <property type="molecule type" value="Genomic_DNA"/>
</dbReference>
<feature type="transmembrane region" description="Helical" evidence="1">
    <location>
        <begin position="57"/>
        <end position="78"/>
    </location>
</feature>
<sequence length="161" mass="17071">MLDWLTTSLTFLLALGSGLIAGVFFAFSSFVMGALGRLPAAQGIAAMQSINVVVINPIFLGVFMGTALLALLVAGYALSHLSMPGMGYVALGSVLYVIGSFAVTVFGNVPLNEALVPLQPDSADAALFWPRYLKDWVMWNHVRTVASLAASGAFIWAMRTL</sequence>
<evidence type="ECO:0000313" key="2">
    <source>
        <dbReference type="EMBL" id="MDY0871671.1"/>
    </source>
</evidence>
<evidence type="ECO:0000256" key="1">
    <source>
        <dbReference type="SAM" id="Phobius"/>
    </source>
</evidence>
<name>A0ABU5DWI5_9PROT</name>
<dbReference type="Pfam" id="PF08592">
    <property type="entry name" value="Anthrone_oxy"/>
    <property type="match status" value="1"/>
</dbReference>
<comment type="caution">
    <text evidence="2">The sequence shown here is derived from an EMBL/GenBank/DDBJ whole genome shotgun (WGS) entry which is preliminary data.</text>
</comment>
<organism evidence="2 3">
    <name type="scientific">Dongia rigui</name>
    <dbReference type="NCBI Taxonomy" id="940149"/>
    <lineage>
        <taxon>Bacteria</taxon>
        <taxon>Pseudomonadati</taxon>
        <taxon>Pseudomonadota</taxon>
        <taxon>Alphaproteobacteria</taxon>
        <taxon>Rhodospirillales</taxon>
        <taxon>Dongiaceae</taxon>
        <taxon>Dongia</taxon>
    </lineage>
</organism>
<reference evidence="2 3" key="1">
    <citation type="journal article" date="2013" name="Antonie Van Leeuwenhoek">
        <title>Dongia rigui sp. nov., isolated from freshwater of a large wetland in Korea.</title>
        <authorList>
            <person name="Baik K.S."/>
            <person name="Hwang Y.M."/>
            <person name="Choi J.S."/>
            <person name="Kwon J."/>
            <person name="Seong C.N."/>
        </authorList>
    </citation>
    <scope>NUCLEOTIDE SEQUENCE [LARGE SCALE GENOMIC DNA]</scope>
    <source>
        <strain evidence="2 3">04SU4-P</strain>
    </source>
</reference>
<dbReference type="Proteomes" id="UP001271769">
    <property type="component" value="Unassembled WGS sequence"/>
</dbReference>
<accession>A0ABU5DWI5</accession>
<protein>
    <submittedName>
        <fullName evidence="2">Anthrone oxygenase family protein</fullName>
    </submittedName>
</protein>
<keyword evidence="3" id="KW-1185">Reference proteome</keyword>
<dbReference type="RefSeq" id="WP_320500101.1">
    <property type="nucleotide sequence ID" value="NZ_JAXCLX010000001.1"/>
</dbReference>
<proteinExistence type="predicted"/>
<feature type="transmembrane region" description="Helical" evidence="1">
    <location>
        <begin position="85"/>
        <end position="107"/>
    </location>
</feature>
<dbReference type="InterPro" id="IPR013901">
    <property type="entry name" value="Anthrone_oxy"/>
</dbReference>
<keyword evidence="1" id="KW-1133">Transmembrane helix</keyword>
<gene>
    <name evidence="2" type="ORF">SMD31_07045</name>
</gene>
<keyword evidence="1" id="KW-0812">Transmembrane</keyword>
<evidence type="ECO:0000313" key="3">
    <source>
        <dbReference type="Proteomes" id="UP001271769"/>
    </source>
</evidence>
<keyword evidence="1" id="KW-0472">Membrane</keyword>